<dbReference type="Gene3D" id="3.30.360.10">
    <property type="entry name" value="Dihydrodipicolinate Reductase, domain 2"/>
    <property type="match status" value="1"/>
</dbReference>
<sequence>MTIKIGLIGAGGITAPHIRGYLRIPEQAKVTAVSDVVAANAEKRASEVGGAEIYGDYNEMLAKADIDAVDICLPHHLHKDAIVAAARAKKHILCEKPLCLTIAEAEEVQKAVSENGITLMCAHNQLTMPPVAKVKQMIQDGTFGKVYEVRTTDSFLNNFDPKSIGWRGNRAMIGGGELIDTGYHPTYLLLYLASSEPVEVTAMLSKHRLEFMDGEDSAQVLVRFADGGVGNIVTSWAYEAASITEKFSIVAEKGYAYSNGKDLSYKIRGSEEQKITFEGVDTFAEEIKDFVTCLQEGRRPVNTEVEGINVLKVILGAYKSVEDKRTITLSELK</sequence>
<dbReference type="Proteomes" id="UP000287171">
    <property type="component" value="Unassembled WGS sequence"/>
</dbReference>
<dbReference type="EMBL" id="BIFT01000001">
    <property type="protein sequence ID" value="GCE26256.1"/>
    <property type="molecule type" value="Genomic_DNA"/>
</dbReference>
<name>A0A402B4I4_9CHLR</name>
<keyword evidence="4" id="KW-1185">Reference proteome</keyword>
<dbReference type="SUPFAM" id="SSF55347">
    <property type="entry name" value="Glyceraldehyde-3-phosphate dehydrogenase-like, C-terminal domain"/>
    <property type="match status" value="1"/>
</dbReference>
<evidence type="ECO:0000259" key="1">
    <source>
        <dbReference type="Pfam" id="PF01408"/>
    </source>
</evidence>
<protein>
    <submittedName>
        <fullName evidence="3">Dehydrogenase</fullName>
    </submittedName>
</protein>
<dbReference type="InterPro" id="IPR055170">
    <property type="entry name" value="GFO_IDH_MocA-like_dom"/>
</dbReference>
<reference evidence="4" key="1">
    <citation type="submission" date="2018-12" db="EMBL/GenBank/DDBJ databases">
        <title>Tengunoibacter tsumagoiensis gen. nov., sp. nov., Dictyobacter kobayashii sp. nov., D. alpinus sp. nov., and D. joshuensis sp. nov. and description of Dictyobacteraceae fam. nov. within the order Ktedonobacterales isolated from Tengu-no-mugimeshi.</title>
        <authorList>
            <person name="Wang C.M."/>
            <person name="Zheng Y."/>
            <person name="Sakai Y."/>
            <person name="Toyoda A."/>
            <person name="Minakuchi Y."/>
            <person name="Abe K."/>
            <person name="Yokota A."/>
            <person name="Yabe S."/>
        </authorList>
    </citation>
    <scope>NUCLEOTIDE SEQUENCE [LARGE SCALE GENOMIC DNA]</scope>
    <source>
        <strain evidence="4">Uno16</strain>
    </source>
</reference>
<comment type="caution">
    <text evidence="3">The sequence shown here is derived from an EMBL/GenBank/DDBJ whole genome shotgun (WGS) entry which is preliminary data.</text>
</comment>
<dbReference type="PANTHER" id="PTHR43377">
    <property type="entry name" value="BILIVERDIN REDUCTASE A"/>
    <property type="match status" value="1"/>
</dbReference>
<evidence type="ECO:0000313" key="3">
    <source>
        <dbReference type="EMBL" id="GCE26256.1"/>
    </source>
</evidence>
<organism evidence="3 4">
    <name type="scientific">Dictyobacter alpinus</name>
    <dbReference type="NCBI Taxonomy" id="2014873"/>
    <lineage>
        <taxon>Bacteria</taxon>
        <taxon>Bacillati</taxon>
        <taxon>Chloroflexota</taxon>
        <taxon>Ktedonobacteria</taxon>
        <taxon>Ktedonobacterales</taxon>
        <taxon>Dictyobacteraceae</taxon>
        <taxon>Dictyobacter</taxon>
    </lineage>
</organism>
<dbReference type="InterPro" id="IPR051450">
    <property type="entry name" value="Gfo/Idh/MocA_Oxidoreductases"/>
</dbReference>
<feature type="domain" description="GFO/IDH/MocA-like oxidoreductase" evidence="2">
    <location>
        <begin position="132"/>
        <end position="255"/>
    </location>
</feature>
<evidence type="ECO:0000259" key="2">
    <source>
        <dbReference type="Pfam" id="PF22725"/>
    </source>
</evidence>
<dbReference type="SUPFAM" id="SSF51735">
    <property type="entry name" value="NAD(P)-binding Rossmann-fold domains"/>
    <property type="match status" value="1"/>
</dbReference>
<dbReference type="GO" id="GO:0000166">
    <property type="term" value="F:nucleotide binding"/>
    <property type="evidence" value="ECO:0007669"/>
    <property type="project" value="InterPro"/>
</dbReference>
<dbReference type="PANTHER" id="PTHR43377:SF1">
    <property type="entry name" value="BILIVERDIN REDUCTASE A"/>
    <property type="match status" value="1"/>
</dbReference>
<accession>A0A402B4I4</accession>
<dbReference type="Pfam" id="PF22725">
    <property type="entry name" value="GFO_IDH_MocA_C3"/>
    <property type="match status" value="1"/>
</dbReference>
<dbReference type="RefSeq" id="WP_126626738.1">
    <property type="nucleotide sequence ID" value="NZ_BIFT01000001.1"/>
</dbReference>
<dbReference type="InterPro" id="IPR000683">
    <property type="entry name" value="Gfo/Idh/MocA-like_OxRdtase_N"/>
</dbReference>
<proteinExistence type="predicted"/>
<dbReference type="Pfam" id="PF01408">
    <property type="entry name" value="GFO_IDH_MocA"/>
    <property type="match status" value="1"/>
</dbReference>
<gene>
    <name evidence="3" type="ORF">KDA_17400</name>
</gene>
<dbReference type="InterPro" id="IPR036291">
    <property type="entry name" value="NAD(P)-bd_dom_sf"/>
</dbReference>
<evidence type="ECO:0000313" key="4">
    <source>
        <dbReference type="Proteomes" id="UP000287171"/>
    </source>
</evidence>
<dbReference type="OrthoDB" id="9815825at2"/>
<dbReference type="Gene3D" id="3.40.50.720">
    <property type="entry name" value="NAD(P)-binding Rossmann-like Domain"/>
    <property type="match status" value="1"/>
</dbReference>
<dbReference type="AlphaFoldDB" id="A0A402B4I4"/>
<feature type="domain" description="Gfo/Idh/MocA-like oxidoreductase N-terminal" evidence="1">
    <location>
        <begin position="3"/>
        <end position="123"/>
    </location>
</feature>